<keyword evidence="3" id="KW-0732">Signal</keyword>
<feature type="compositionally biased region" description="Gly residues" evidence="1">
    <location>
        <begin position="159"/>
        <end position="175"/>
    </location>
</feature>
<keyword evidence="2" id="KW-0472">Membrane</keyword>
<evidence type="ECO:0000313" key="5">
    <source>
        <dbReference type="Proteomes" id="UP000256690"/>
    </source>
</evidence>
<proteinExistence type="predicted"/>
<feature type="compositionally biased region" description="Basic and acidic residues" evidence="1">
    <location>
        <begin position="326"/>
        <end position="335"/>
    </location>
</feature>
<dbReference type="RefSeq" id="XP_026604444.1">
    <property type="nucleotide sequence ID" value="XM_026746964.1"/>
</dbReference>
<gene>
    <name evidence="4" type="ORF">DSM5745_04948</name>
</gene>
<organism evidence="4 5">
    <name type="scientific">Aspergillus mulundensis</name>
    <dbReference type="NCBI Taxonomy" id="1810919"/>
    <lineage>
        <taxon>Eukaryota</taxon>
        <taxon>Fungi</taxon>
        <taxon>Dikarya</taxon>
        <taxon>Ascomycota</taxon>
        <taxon>Pezizomycotina</taxon>
        <taxon>Eurotiomycetes</taxon>
        <taxon>Eurotiomycetidae</taxon>
        <taxon>Eurotiales</taxon>
        <taxon>Aspergillaceae</taxon>
        <taxon>Aspergillus</taxon>
        <taxon>Aspergillus subgen. Nidulantes</taxon>
    </lineage>
</organism>
<feature type="chain" id="PRO_5017768768" description="Transmembrane protein" evidence="3">
    <location>
        <begin position="21"/>
        <end position="349"/>
    </location>
</feature>
<reference evidence="4 5" key="1">
    <citation type="journal article" date="2018" name="IMA Fungus">
        <title>IMA Genome-F 9: Draft genome sequence of Annulohypoxylon stygium, Aspergillus mulundensis, Berkeleyomyces basicola (syn. Thielaviopsis basicola), Ceratocystis smalleyi, two Cercospora beticola strains, Coleophoma cylindrospora, Fusarium fracticaudum, Phialophora cf. hyalina, and Morchella septimelata.</title>
        <authorList>
            <person name="Wingfield B.D."/>
            <person name="Bills G.F."/>
            <person name="Dong Y."/>
            <person name="Huang W."/>
            <person name="Nel W.J."/>
            <person name="Swalarsk-Parry B.S."/>
            <person name="Vaghefi N."/>
            <person name="Wilken P.M."/>
            <person name="An Z."/>
            <person name="de Beer Z.W."/>
            <person name="De Vos L."/>
            <person name="Chen L."/>
            <person name="Duong T.A."/>
            <person name="Gao Y."/>
            <person name="Hammerbacher A."/>
            <person name="Kikkert J.R."/>
            <person name="Li Y."/>
            <person name="Li H."/>
            <person name="Li K."/>
            <person name="Li Q."/>
            <person name="Liu X."/>
            <person name="Ma X."/>
            <person name="Naidoo K."/>
            <person name="Pethybridge S.J."/>
            <person name="Sun J."/>
            <person name="Steenkamp E.T."/>
            <person name="van der Nest M.A."/>
            <person name="van Wyk S."/>
            <person name="Wingfield M.J."/>
            <person name="Xiong C."/>
            <person name="Yue Q."/>
            <person name="Zhang X."/>
        </authorList>
    </citation>
    <scope>NUCLEOTIDE SEQUENCE [LARGE SCALE GENOMIC DNA]</scope>
    <source>
        <strain evidence="4 5">DSM 5745</strain>
    </source>
</reference>
<dbReference type="AlphaFoldDB" id="A0A3D8S5Q0"/>
<evidence type="ECO:0000313" key="4">
    <source>
        <dbReference type="EMBL" id="RDW81391.1"/>
    </source>
</evidence>
<feature type="region of interest" description="Disordered" evidence="1">
    <location>
        <begin position="132"/>
        <end position="215"/>
    </location>
</feature>
<feature type="region of interest" description="Disordered" evidence="1">
    <location>
        <begin position="271"/>
        <end position="349"/>
    </location>
</feature>
<feature type="compositionally biased region" description="Low complexity" evidence="1">
    <location>
        <begin position="271"/>
        <end position="323"/>
    </location>
</feature>
<keyword evidence="5" id="KW-1185">Reference proteome</keyword>
<feature type="transmembrane region" description="Helical" evidence="2">
    <location>
        <begin position="73"/>
        <end position="93"/>
    </location>
</feature>
<evidence type="ECO:0008006" key="6">
    <source>
        <dbReference type="Google" id="ProtNLM"/>
    </source>
</evidence>
<name>A0A3D8S5Q0_9EURO</name>
<feature type="signal peptide" evidence="3">
    <location>
        <begin position="1"/>
        <end position="20"/>
    </location>
</feature>
<feature type="compositionally biased region" description="Polar residues" evidence="1">
    <location>
        <begin position="187"/>
        <end position="198"/>
    </location>
</feature>
<dbReference type="EMBL" id="PVWQ01000005">
    <property type="protein sequence ID" value="RDW81391.1"/>
    <property type="molecule type" value="Genomic_DNA"/>
</dbReference>
<sequence length="349" mass="36623">MPALLYLSVSLVSRANTANADNVDDGTDHNGPSDKTTRIIVGVVVGGVAAIASASLLYLTYTPTRRVTYTLRGLERLMSVCCAVTAGIIFFFMKKRKWDRIRQCEERLIDYQLATGYSSKAHSRSATPEDYLSMMAQSPPPTSTTAPNMYAYDTSAGAVGQGHGQGHVQGQGQGQRSGSRARGMSAPASTTLSISTVSPEAPPPAYQSLHPRYDPSRYSQISTRFSSSFEIPRSSTGTFGTGSGAGPAGSASSVSGVQSYNLNPSLGTQYPQYQYQPGGTASASASGSGSVSNWLSSTTSVPTSTTGTTTTVSAGPNGTSTRGSRSRSESGERGPRRPRPVLSRLITNL</sequence>
<keyword evidence="2" id="KW-0812">Transmembrane</keyword>
<protein>
    <recommendedName>
        <fullName evidence="6">Transmembrane protein</fullName>
    </recommendedName>
</protein>
<comment type="caution">
    <text evidence="4">The sequence shown here is derived from an EMBL/GenBank/DDBJ whole genome shotgun (WGS) entry which is preliminary data.</text>
</comment>
<evidence type="ECO:0000256" key="2">
    <source>
        <dbReference type="SAM" id="Phobius"/>
    </source>
</evidence>
<dbReference type="Proteomes" id="UP000256690">
    <property type="component" value="Unassembled WGS sequence"/>
</dbReference>
<evidence type="ECO:0000256" key="3">
    <source>
        <dbReference type="SAM" id="SignalP"/>
    </source>
</evidence>
<dbReference type="OrthoDB" id="4509022at2759"/>
<dbReference type="GeneID" id="38115318"/>
<feature type="transmembrane region" description="Helical" evidence="2">
    <location>
        <begin position="39"/>
        <end position="61"/>
    </location>
</feature>
<feature type="region of interest" description="Disordered" evidence="1">
    <location>
        <begin position="229"/>
        <end position="255"/>
    </location>
</feature>
<evidence type="ECO:0000256" key="1">
    <source>
        <dbReference type="SAM" id="MobiDB-lite"/>
    </source>
</evidence>
<accession>A0A3D8S5Q0</accession>
<keyword evidence="2" id="KW-1133">Transmembrane helix</keyword>